<feature type="domain" description="DJ-1/PfpI" evidence="2">
    <location>
        <begin position="158"/>
        <end position="263"/>
    </location>
</feature>
<dbReference type="PANTHER" id="PTHR43130">
    <property type="entry name" value="ARAC-FAMILY TRANSCRIPTIONAL REGULATOR"/>
    <property type="match status" value="1"/>
</dbReference>
<dbReference type="InterPro" id="IPR002818">
    <property type="entry name" value="DJ-1/PfpI"/>
</dbReference>
<dbReference type="EMBL" id="ML978155">
    <property type="protein sequence ID" value="KAF2036065.1"/>
    <property type="molecule type" value="Genomic_DNA"/>
</dbReference>
<proteinExistence type="predicted"/>
<dbReference type="InterPro" id="IPR029062">
    <property type="entry name" value="Class_I_gatase-like"/>
</dbReference>
<keyword evidence="4" id="KW-1185">Reference proteome</keyword>
<dbReference type="OrthoDB" id="543156at2759"/>
<dbReference type="CDD" id="cd03139">
    <property type="entry name" value="GATase1_PfpI_2"/>
    <property type="match status" value="1"/>
</dbReference>
<comment type="caution">
    <text evidence="3">The sequence shown here is derived from an EMBL/GenBank/DDBJ whole genome shotgun (WGS) entry which is preliminary data.</text>
</comment>
<evidence type="ECO:0000256" key="1">
    <source>
        <dbReference type="SAM" id="SignalP"/>
    </source>
</evidence>
<gene>
    <name evidence="3" type="ORF">EK21DRAFT_96057</name>
</gene>
<protein>
    <submittedName>
        <fullName evidence="3">Class I glutamine amidotransferase-like protein</fullName>
    </submittedName>
</protein>
<dbReference type="Gene3D" id="3.40.50.880">
    <property type="match status" value="1"/>
</dbReference>
<reference evidence="3" key="1">
    <citation type="journal article" date="2020" name="Stud. Mycol.">
        <title>101 Dothideomycetes genomes: a test case for predicting lifestyles and emergence of pathogens.</title>
        <authorList>
            <person name="Haridas S."/>
            <person name="Albert R."/>
            <person name="Binder M."/>
            <person name="Bloem J."/>
            <person name="Labutti K."/>
            <person name="Salamov A."/>
            <person name="Andreopoulos B."/>
            <person name="Baker S."/>
            <person name="Barry K."/>
            <person name="Bills G."/>
            <person name="Bluhm B."/>
            <person name="Cannon C."/>
            <person name="Castanera R."/>
            <person name="Culley D."/>
            <person name="Daum C."/>
            <person name="Ezra D."/>
            <person name="Gonzalez J."/>
            <person name="Henrissat B."/>
            <person name="Kuo A."/>
            <person name="Liang C."/>
            <person name="Lipzen A."/>
            <person name="Lutzoni F."/>
            <person name="Magnuson J."/>
            <person name="Mondo S."/>
            <person name="Nolan M."/>
            <person name="Ohm R."/>
            <person name="Pangilinan J."/>
            <person name="Park H.-J."/>
            <person name="Ramirez L."/>
            <person name="Alfaro M."/>
            <person name="Sun H."/>
            <person name="Tritt A."/>
            <person name="Yoshinaga Y."/>
            <person name="Zwiers L.-H."/>
            <person name="Turgeon B."/>
            <person name="Goodwin S."/>
            <person name="Spatafora J."/>
            <person name="Crous P."/>
            <person name="Grigoriev I."/>
        </authorList>
    </citation>
    <scope>NUCLEOTIDE SEQUENCE</scope>
    <source>
        <strain evidence="3">CBS 110217</strain>
    </source>
</reference>
<dbReference type="PANTHER" id="PTHR43130:SF15">
    <property type="entry name" value="THIJ_PFPI FAMILY PROTEIN (AFU_ORTHOLOGUE AFUA_5G14240)"/>
    <property type="match status" value="1"/>
</dbReference>
<feature type="chain" id="PRO_5040308543" evidence="1">
    <location>
        <begin position="19"/>
        <end position="305"/>
    </location>
</feature>
<dbReference type="Pfam" id="PF01965">
    <property type="entry name" value="DJ-1_PfpI"/>
    <property type="match status" value="1"/>
</dbReference>
<organism evidence="3 4">
    <name type="scientific">Setomelanomma holmii</name>
    <dbReference type="NCBI Taxonomy" id="210430"/>
    <lineage>
        <taxon>Eukaryota</taxon>
        <taxon>Fungi</taxon>
        <taxon>Dikarya</taxon>
        <taxon>Ascomycota</taxon>
        <taxon>Pezizomycotina</taxon>
        <taxon>Dothideomycetes</taxon>
        <taxon>Pleosporomycetidae</taxon>
        <taxon>Pleosporales</taxon>
        <taxon>Pleosporineae</taxon>
        <taxon>Phaeosphaeriaceae</taxon>
        <taxon>Setomelanomma</taxon>
    </lineage>
</organism>
<dbReference type="AlphaFoldDB" id="A0A9P4HM57"/>
<dbReference type="SUPFAM" id="SSF52317">
    <property type="entry name" value="Class I glutamine amidotransferase-like"/>
    <property type="match status" value="1"/>
</dbReference>
<evidence type="ECO:0000313" key="3">
    <source>
        <dbReference type="EMBL" id="KAF2036065.1"/>
    </source>
</evidence>
<evidence type="ECO:0000313" key="4">
    <source>
        <dbReference type="Proteomes" id="UP000799777"/>
    </source>
</evidence>
<sequence length="305" mass="33038">MHNLHLTSLLAALPLSLAAPKQPLFANTTELPTHYGFLVFPHFQALDLFGPADVLNTLSMLYGNYTKMTLSVLSATMDPVGTAMAGSAFGESIVPTITFKDYLAKTSYGRPSTGGNETASKPCDDGQGGHAVAKRTMRIENRQSHGYDNTMSPSAPSNVSEIEVLIVPGGGGTRQPLTEEIAFVKTVYPKLKYIVSVCTGSTILSRSGILDGRNATSNKRSWSWVVTQGDKVNWIPTARWTEDGNIFTSSGISAGIDVAYAFINRVYGEEVAHYLSLSSEYNRETDMHHDPYAAIWDVPGAYSTN</sequence>
<evidence type="ECO:0000259" key="2">
    <source>
        <dbReference type="Pfam" id="PF01965"/>
    </source>
</evidence>
<dbReference type="InterPro" id="IPR052158">
    <property type="entry name" value="INH-QAR"/>
</dbReference>
<feature type="signal peptide" evidence="1">
    <location>
        <begin position="1"/>
        <end position="18"/>
    </location>
</feature>
<keyword evidence="3" id="KW-0315">Glutamine amidotransferase</keyword>
<name>A0A9P4HM57_9PLEO</name>
<accession>A0A9P4HM57</accession>
<dbReference type="Proteomes" id="UP000799777">
    <property type="component" value="Unassembled WGS sequence"/>
</dbReference>
<keyword evidence="1" id="KW-0732">Signal</keyword>